<keyword evidence="1" id="KW-0677">Repeat</keyword>
<gene>
    <name evidence="6" type="ORF">TrCOL_g12535</name>
</gene>
<evidence type="ECO:0000259" key="5">
    <source>
        <dbReference type="SMART" id="SM00004"/>
    </source>
</evidence>
<sequence length="508" mass="56257">MCPFFALFLYLTTIHTVTPHYLGHKSRLLFDEDEASVPFVSTLDIQFSYVLEDLNQLCSSTTVFEQFEGTKCVDYAFDTANEVFDISSNRRVSLVNKGIATYDVTSEGKCETEMNQIMEIISDPNDKYIYAIFMSSVICDDQAFDGIANICGRDYFDDSNGDNCYAWVRHQPYGTNDAFGSLKGRPVLTHELGHTLGLTHSGSWEISGGREVVVEYGDVWSAMGNPTTPQPFTFSHRYLMGWYTEYPKLVKRLVPKSGPNATTFALTLLDINAPSIPENSGEGEVFGAYFLRNPSYQTTKTNYVLAYQGSYTVAGFTGAASVSLHFVGAKNKDFGAGILEVDETNEVKLVWRTQGNTCQFPKNTWGSPTDFPCQTMEWTDQKGDWKVEILSDLGEATLPVRVTYTPDCSVSCTPSEDERPVFLTFPSTCSVVNGESYFRDGYCDDELNYLACGYDGGDCCEESCATGLEFECGYNLYNCTDPLYSGAEGRGGRWGGIAMLVIGAMLLG</sequence>
<comment type="caution">
    <text evidence="6">The sequence shown here is derived from an EMBL/GenBank/DDBJ whole genome shotgun (WGS) entry which is preliminary data.</text>
</comment>
<reference evidence="7" key="1">
    <citation type="journal article" date="2023" name="Commun. Biol.">
        <title>Genome analysis of Parmales, the sister group of diatoms, reveals the evolutionary specialization of diatoms from phago-mixotrophs to photoautotrophs.</title>
        <authorList>
            <person name="Ban H."/>
            <person name="Sato S."/>
            <person name="Yoshikawa S."/>
            <person name="Yamada K."/>
            <person name="Nakamura Y."/>
            <person name="Ichinomiya M."/>
            <person name="Sato N."/>
            <person name="Blanc-Mathieu R."/>
            <person name="Endo H."/>
            <person name="Kuwata A."/>
            <person name="Ogata H."/>
        </authorList>
    </citation>
    <scope>NUCLEOTIDE SEQUENCE [LARGE SCALE GENOMIC DNA]</scope>
</reference>
<evidence type="ECO:0000256" key="1">
    <source>
        <dbReference type="ARBA" id="ARBA00022737"/>
    </source>
</evidence>
<dbReference type="Pfam" id="PF00066">
    <property type="entry name" value="Notch"/>
    <property type="match status" value="1"/>
</dbReference>
<evidence type="ECO:0000313" key="6">
    <source>
        <dbReference type="EMBL" id="GMI30830.1"/>
    </source>
</evidence>
<keyword evidence="7" id="KW-1185">Reference proteome</keyword>
<dbReference type="EMBL" id="BRYA01000724">
    <property type="protein sequence ID" value="GMI30830.1"/>
    <property type="molecule type" value="Genomic_DNA"/>
</dbReference>
<evidence type="ECO:0000256" key="4">
    <source>
        <dbReference type="SAM" id="SignalP"/>
    </source>
</evidence>
<dbReference type="AlphaFoldDB" id="A0A9W7G3J7"/>
<dbReference type="Proteomes" id="UP001165065">
    <property type="component" value="Unassembled WGS sequence"/>
</dbReference>
<dbReference type="InterPro" id="IPR024079">
    <property type="entry name" value="MetalloPept_cat_dom_sf"/>
</dbReference>
<dbReference type="GO" id="GO:0008237">
    <property type="term" value="F:metallopeptidase activity"/>
    <property type="evidence" value="ECO:0007669"/>
    <property type="project" value="InterPro"/>
</dbReference>
<evidence type="ECO:0000313" key="7">
    <source>
        <dbReference type="Proteomes" id="UP001165065"/>
    </source>
</evidence>
<keyword evidence="3" id="KW-0325">Glycoprotein</keyword>
<dbReference type="Gene3D" id="3.40.390.10">
    <property type="entry name" value="Collagenase (Catalytic Domain)"/>
    <property type="match status" value="1"/>
</dbReference>
<proteinExistence type="predicted"/>
<evidence type="ECO:0000256" key="2">
    <source>
        <dbReference type="ARBA" id="ARBA00023157"/>
    </source>
</evidence>
<dbReference type="SMART" id="SM00004">
    <property type="entry name" value="NL"/>
    <property type="match status" value="1"/>
</dbReference>
<keyword evidence="4" id="KW-0732">Signal</keyword>
<feature type="signal peptide" evidence="4">
    <location>
        <begin position="1"/>
        <end position="19"/>
    </location>
</feature>
<feature type="chain" id="PRO_5040832018" description="LNR domain-containing protein" evidence="4">
    <location>
        <begin position="20"/>
        <end position="508"/>
    </location>
</feature>
<evidence type="ECO:0000256" key="3">
    <source>
        <dbReference type="ARBA" id="ARBA00023180"/>
    </source>
</evidence>
<protein>
    <recommendedName>
        <fullName evidence="5">LNR domain-containing protein</fullName>
    </recommendedName>
</protein>
<feature type="domain" description="LNR" evidence="5">
    <location>
        <begin position="422"/>
        <end position="460"/>
    </location>
</feature>
<dbReference type="OrthoDB" id="207353at2759"/>
<dbReference type="SUPFAM" id="SSF55486">
    <property type="entry name" value="Metalloproteases ('zincins'), catalytic domain"/>
    <property type="match status" value="1"/>
</dbReference>
<accession>A0A9W7G3J7</accession>
<keyword evidence="2" id="KW-1015">Disulfide bond</keyword>
<name>A0A9W7G3J7_9STRA</name>
<dbReference type="InterPro" id="IPR000800">
    <property type="entry name" value="Notch_dom"/>
</dbReference>
<organism evidence="6 7">
    <name type="scientific">Triparma columacea</name>
    <dbReference type="NCBI Taxonomy" id="722753"/>
    <lineage>
        <taxon>Eukaryota</taxon>
        <taxon>Sar</taxon>
        <taxon>Stramenopiles</taxon>
        <taxon>Ochrophyta</taxon>
        <taxon>Bolidophyceae</taxon>
        <taxon>Parmales</taxon>
        <taxon>Triparmaceae</taxon>
        <taxon>Triparma</taxon>
    </lineage>
</organism>